<dbReference type="STRING" id="497965.Cyan7822_0451"/>
<dbReference type="OrthoDB" id="517678at2"/>
<dbReference type="KEGG" id="cyj:Cyan7822_0451"/>
<keyword evidence="3" id="KW-1185">Reference proteome</keyword>
<name>E0U7A9_GLOV7</name>
<organism evidence="2 3">
    <name type="scientific">Gloeothece verrucosa (strain PCC 7822)</name>
    <name type="common">Cyanothece sp. (strain PCC 7822)</name>
    <dbReference type="NCBI Taxonomy" id="497965"/>
    <lineage>
        <taxon>Bacteria</taxon>
        <taxon>Bacillati</taxon>
        <taxon>Cyanobacteriota</taxon>
        <taxon>Cyanophyceae</taxon>
        <taxon>Oscillatoriophycideae</taxon>
        <taxon>Chroococcales</taxon>
        <taxon>Aphanothecaceae</taxon>
        <taxon>Gloeothece</taxon>
        <taxon>Gloeothece verrucosa</taxon>
    </lineage>
</organism>
<dbReference type="HOGENOM" id="CLU_199600_0_0_3"/>
<dbReference type="EMBL" id="CP002198">
    <property type="protein sequence ID" value="ADN12496.1"/>
    <property type="molecule type" value="Genomic_DNA"/>
</dbReference>
<dbReference type="Proteomes" id="UP000008206">
    <property type="component" value="Chromosome"/>
</dbReference>
<dbReference type="InterPro" id="IPR010985">
    <property type="entry name" value="Ribbon_hlx_hlx"/>
</dbReference>
<evidence type="ECO:0000259" key="1">
    <source>
        <dbReference type="Pfam" id="PF01402"/>
    </source>
</evidence>
<proteinExistence type="predicted"/>
<keyword evidence="2" id="KW-0238">DNA-binding</keyword>
<dbReference type="GO" id="GO:0006355">
    <property type="term" value="P:regulation of DNA-templated transcription"/>
    <property type="evidence" value="ECO:0007669"/>
    <property type="project" value="InterPro"/>
</dbReference>
<feature type="domain" description="Ribbon-helix-helix protein CopG" evidence="1">
    <location>
        <begin position="6"/>
        <end position="37"/>
    </location>
</feature>
<reference evidence="3" key="1">
    <citation type="journal article" date="2011" name="MBio">
        <title>Novel metabolic attributes of the genus Cyanothece, comprising a group of unicellular nitrogen-fixing Cyanobacteria.</title>
        <authorList>
            <person name="Bandyopadhyay A."/>
            <person name="Elvitigala T."/>
            <person name="Welsh E."/>
            <person name="Stockel J."/>
            <person name="Liberton M."/>
            <person name="Min H."/>
            <person name="Sherman L.A."/>
            <person name="Pakrasi H.B."/>
        </authorList>
    </citation>
    <scope>NUCLEOTIDE SEQUENCE [LARGE SCALE GENOMIC DNA]</scope>
    <source>
        <strain evidence="3">PCC 7822</strain>
    </source>
</reference>
<dbReference type="eggNOG" id="COG4710">
    <property type="taxonomic scope" value="Bacteria"/>
</dbReference>
<dbReference type="Pfam" id="PF01402">
    <property type="entry name" value="RHH_1"/>
    <property type="match status" value="1"/>
</dbReference>
<evidence type="ECO:0000313" key="3">
    <source>
        <dbReference type="Proteomes" id="UP000008206"/>
    </source>
</evidence>
<evidence type="ECO:0000313" key="2">
    <source>
        <dbReference type="EMBL" id="ADN12496.1"/>
    </source>
</evidence>
<dbReference type="AlphaFoldDB" id="E0U7A9"/>
<dbReference type="InterPro" id="IPR002145">
    <property type="entry name" value="CopG"/>
</dbReference>
<sequence>MVKPQISIRLAPALLERLNRYIERTGRSKTEIIITALSGYLGANDGDDLGNRLTRLEENMADLLTTVKDLKEEQN</sequence>
<accession>E0U7A9</accession>
<dbReference type="SUPFAM" id="SSF47598">
    <property type="entry name" value="Ribbon-helix-helix"/>
    <property type="match status" value="1"/>
</dbReference>
<gene>
    <name evidence="2" type="ordered locus">Cyan7822_0451</name>
</gene>
<protein>
    <submittedName>
        <fullName evidence="2">CopG domain protein DNA-binding domain protein</fullName>
    </submittedName>
</protein>
<dbReference type="RefSeq" id="WP_013320606.1">
    <property type="nucleotide sequence ID" value="NC_014501.1"/>
</dbReference>
<dbReference type="GO" id="GO:0003677">
    <property type="term" value="F:DNA binding"/>
    <property type="evidence" value="ECO:0007669"/>
    <property type="project" value="UniProtKB-KW"/>
</dbReference>